<proteinExistence type="predicted"/>
<evidence type="ECO:0000313" key="4">
    <source>
        <dbReference type="Proteomes" id="UP001153269"/>
    </source>
</evidence>
<evidence type="ECO:0008006" key="5">
    <source>
        <dbReference type="Google" id="ProtNLM"/>
    </source>
</evidence>
<dbReference type="EMBL" id="CADEAL010001733">
    <property type="protein sequence ID" value="CAB1435092.1"/>
    <property type="molecule type" value="Genomic_DNA"/>
</dbReference>
<organism evidence="3 4">
    <name type="scientific">Pleuronectes platessa</name>
    <name type="common">European plaice</name>
    <dbReference type="NCBI Taxonomy" id="8262"/>
    <lineage>
        <taxon>Eukaryota</taxon>
        <taxon>Metazoa</taxon>
        <taxon>Chordata</taxon>
        <taxon>Craniata</taxon>
        <taxon>Vertebrata</taxon>
        <taxon>Euteleostomi</taxon>
        <taxon>Actinopterygii</taxon>
        <taxon>Neopterygii</taxon>
        <taxon>Teleostei</taxon>
        <taxon>Neoteleostei</taxon>
        <taxon>Acanthomorphata</taxon>
        <taxon>Carangaria</taxon>
        <taxon>Pleuronectiformes</taxon>
        <taxon>Pleuronectoidei</taxon>
        <taxon>Pleuronectidae</taxon>
        <taxon>Pleuronectes</taxon>
    </lineage>
</organism>
<keyword evidence="2" id="KW-0732">Signal</keyword>
<name>A0A9N7YKQ0_PLEPL</name>
<evidence type="ECO:0000313" key="3">
    <source>
        <dbReference type="EMBL" id="CAB1435092.1"/>
    </source>
</evidence>
<feature type="signal peptide" evidence="2">
    <location>
        <begin position="1"/>
        <end position="21"/>
    </location>
</feature>
<feature type="region of interest" description="Disordered" evidence="1">
    <location>
        <begin position="63"/>
        <end position="87"/>
    </location>
</feature>
<gene>
    <name evidence="3" type="ORF">PLEPLA_LOCUS23186</name>
</gene>
<evidence type="ECO:0000256" key="1">
    <source>
        <dbReference type="SAM" id="MobiDB-lite"/>
    </source>
</evidence>
<accession>A0A9N7YKQ0</accession>
<comment type="caution">
    <text evidence="3">The sequence shown here is derived from an EMBL/GenBank/DDBJ whole genome shotgun (WGS) entry which is preliminary data.</text>
</comment>
<feature type="chain" id="PRO_5040437431" description="Secreted protein" evidence="2">
    <location>
        <begin position="22"/>
        <end position="87"/>
    </location>
</feature>
<evidence type="ECO:0000256" key="2">
    <source>
        <dbReference type="SAM" id="SignalP"/>
    </source>
</evidence>
<sequence>MMLFLIVTLCALFTFSQQATSADKCVCELTNSEQAFPHDKLSTVEENASKCNREITSQKTLELESAAGFGPTSPRAAGGRGNAGERE</sequence>
<feature type="compositionally biased region" description="Gly residues" evidence="1">
    <location>
        <begin position="78"/>
        <end position="87"/>
    </location>
</feature>
<dbReference type="AlphaFoldDB" id="A0A9N7YKQ0"/>
<keyword evidence="4" id="KW-1185">Reference proteome</keyword>
<protein>
    <recommendedName>
        <fullName evidence="5">Secreted protein</fullName>
    </recommendedName>
</protein>
<dbReference type="Proteomes" id="UP001153269">
    <property type="component" value="Unassembled WGS sequence"/>
</dbReference>
<reference evidence="3" key="1">
    <citation type="submission" date="2020-03" db="EMBL/GenBank/DDBJ databases">
        <authorList>
            <person name="Weist P."/>
        </authorList>
    </citation>
    <scope>NUCLEOTIDE SEQUENCE</scope>
</reference>